<gene>
    <name evidence="2" type="ORF">GR183_16945</name>
</gene>
<protein>
    <submittedName>
        <fullName evidence="2">Glycosyl transferase family 1</fullName>
    </submittedName>
</protein>
<dbReference type="InterPro" id="IPR041698">
    <property type="entry name" value="Methyltransf_25"/>
</dbReference>
<feature type="domain" description="Methyltransferase" evidence="1">
    <location>
        <begin position="40"/>
        <end position="131"/>
    </location>
</feature>
<evidence type="ECO:0000259" key="1">
    <source>
        <dbReference type="Pfam" id="PF13649"/>
    </source>
</evidence>
<proteinExistence type="predicted"/>
<accession>A0A7X3LX02</accession>
<comment type="caution">
    <text evidence="2">The sequence shown here is derived from an EMBL/GenBank/DDBJ whole genome shotgun (WGS) entry which is preliminary data.</text>
</comment>
<dbReference type="Pfam" id="PF13649">
    <property type="entry name" value="Methyltransf_25"/>
    <property type="match status" value="1"/>
</dbReference>
<evidence type="ECO:0000313" key="2">
    <source>
        <dbReference type="EMBL" id="MXN66606.1"/>
    </source>
</evidence>
<sequence length="269" mass="29139">MSGFSSEWLSLRAPVDARARNEEVTAAFLERLPQDRPIRIVDLGSGTGATVMALAPRIHAKQRWTLLDNDPALLTIAGNRAREFPDIEIETSLANLSRGIDASALERADAVTTSAFLDLVSAEWIDGLVAALAERRLPFLAFLTYDGRAKLDPPHAFDEAIRLAMNRHQKTDKGLGSALGPDAAQFALQRFISAGFTVVAGASDWRTLAGEKAFQTVLLDGWASAAREIGEEEAKVQGWREERQSLLEAGGLTSMVGHVDFAAFPPNSN</sequence>
<dbReference type="EMBL" id="WUMV01000008">
    <property type="protein sequence ID" value="MXN66606.1"/>
    <property type="molecule type" value="Genomic_DNA"/>
</dbReference>
<evidence type="ECO:0000313" key="3">
    <source>
        <dbReference type="Proteomes" id="UP000433101"/>
    </source>
</evidence>
<reference evidence="2 3" key="1">
    <citation type="submission" date="2019-12" db="EMBL/GenBank/DDBJ databases">
        <authorList>
            <person name="Li M."/>
        </authorList>
    </citation>
    <scope>NUCLEOTIDE SEQUENCE [LARGE SCALE GENOMIC DNA]</scope>
    <source>
        <strain evidence="2 3">GBMRC 2046</strain>
    </source>
</reference>
<organism evidence="2 3">
    <name type="scientific">Stappia sediminis</name>
    <dbReference type="NCBI Taxonomy" id="2692190"/>
    <lineage>
        <taxon>Bacteria</taxon>
        <taxon>Pseudomonadati</taxon>
        <taxon>Pseudomonadota</taxon>
        <taxon>Alphaproteobacteria</taxon>
        <taxon>Hyphomicrobiales</taxon>
        <taxon>Stappiaceae</taxon>
        <taxon>Stappia</taxon>
    </lineage>
</organism>
<name>A0A7X3LX02_9HYPH</name>
<dbReference type="SUPFAM" id="SSF53335">
    <property type="entry name" value="S-adenosyl-L-methionine-dependent methyltransferases"/>
    <property type="match status" value="1"/>
</dbReference>
<keyword evidence="3" id="KW-1185">Reference proteome</keyword>
<dbReference type="RefSeq" id="WP_160776859.1">
    <property type="nucleotide sequence ID" value="NZ_WUMV01000008.1"/>
</dbReference>
<dbReference type="Gene3D" id="3.40.50.150">
    <property type="entry name" value="Vaccinia Virus protein VP39"/>
    <property type="match status" value="1"/>
</dbReference>
<dbReference type="Proteomes" id="UP000433101">
    <property type="component" value="Unassembled WGS sequence"/>
</dbReference>
<dbReference type="AlphaFoldDB" id="A0A7X3LX02"/>
<dbReference type="GO" id="GO:0016740">
    <property type="term" value="F:transferase activity"/>
    <property type="evidence" value="ECO:0007669"/>
    <property type="project" value="UniProtKB-KW"/>
</dbReference>
<keyword evidence="2" id="KW-0808">Transferase</keyword>
<dbReference type="InterPro" id="IPR029063">
    <property type="entry name" value="SAM-dependent_MTases_sf"/>
</dbReference>